<organism evidence="1 2">
    <name type="scientific">Rozella allomycis (strain CSF55)</name>
    <dbReference type="NCBI Taxonomy" id="988480"/>
    <lineage>
        <taxon>Eukaryota</taxon>
        <taxon>Fungi</taxon>
        <taxon>Fungi incertae sedis</taxon>
        <taxon>Cryptomycota</taxon>
        <taxon>Cryptomycota incertae sedis</taxon>
        <taxon>Rozella</taxon>
    </lineage>
</organism>
<proteinExistence type="predicted"/>
<sequence length="81" mass="9227">MYDPSSGGINSFSFKPILIFSYSGNRPGLAMFEETTGSPFPSDLTEIILKNNFMVIVRKKKSQFTSRHKGLINKRQKIRKV</sequence>
<name>A0A075AYZ2_ROZAC</name>
<protein>
    <submittedName>
        <fullName evidence="1">Uncharacterized protein</fullName>
    </submittedName>
</protein>
<evidence type="ECO:0000313" key="1">
    <source>
        <dbReference type="EMBL" id="EPZ33932.1"/>
    </source>
</evidence>
<accession>A0A075AYZ2</accession>
<reference evidence="1 2" key="1">
    <citation type="journal article" date="2013" name="Curr. Biol.">
        <title>Shared signatures of parasitism and phylogenomics unite Cryptomycota and microsporidia.</title>
        <authorList>
            <person name="James T.Y."/>
            <person name="Pelin A."/>
            <person name="Bonen L."/>
            <person name="Ahrendt S."/>
            <person name="Sain D."/>
            <person name="Corradi N."/>
            <person name="Stajich J.E."/>
        </authorList>
    </citation>
    <scope>NUCLEOTIDE SEQUENCE [LARGE SCALE GENOMIC DNA]</scope>
    <source>
        <strain evidence="1 2">CSF55</strain>
    </source>
</reference>
<keyword evidence="2" id="KW-1185">Reference proteome</keyword>
<dbReference type="Proteomes" id="UP000030755">
    <property type="component" value="Unassembled WGS sequence"/>
</dbReference>
<evidence type="ECO:0000313" key="2">
    <source>
        <dbReference type="Proteomes" id="UP000030755"/>
    </source>
</evidence>
<gene>
    <name evidence="1" type="ORF">O9G_002495</name>
</gene>
<dbReference type="HOGENOM" id="CLU_2575213_0_0_1"/>
<dbReference type="EMBL" id="KE561022">
    <property type="protein sequence ID" value="EPZ33932.1"/>
    <property type="molecule type" value="Genomic_DNA"/>
</dbReference>
<dbReference type="AlphaFoldDB" id="A0A075AYZ2"/>